<comment type="similarity">
    <text evidence="5">Belongs to the SAT4 family.</text>
</comment>
<feature type="domain" description="Rhodopsin" evidence="7">
    <location>
        <begin position="1"/>
        <end position="125"/>
    </location>
</feature>
<dbReference type="AlphaFoldDB" id="A0A6A5X042"/>
<dbReference type="Pfam" id="PF20684">
    <property type="entry name" value="Fung_rhodopsin"/>
    <property type="match status" value="1"/>
</dbReference>
<evidence type="ECO:0000256" key="3">
    <source>
        <dbReference type="ARBA" id="ARBA00022989"/>
    </source>
</evidence>
<keyword evidence="2 6" id="KW-0812">Transmembrane</keyword>
<dbReference type="InterPro" id="IPR049326">
    <property type="entry name" value="Rhodopsin_dom_fungi"/>
</dbReference>
<dbReference type="GO" id="GO:0016020">
    <property type="term" value="C:membrane"/>
    <property type="evidence" value="ECO:0007669"/>
    <property type="project" value="UniProtKB-SubCell"/>
</dbReference>
<evidence type="ECO:0000313" key="8">
    <source>
        <dbReference type="EMBL" id="KAF2006634.1"/>
    </source>
</evidence>
<evidence type="ECO:0000256" key="6">
    <source>
        <dbReference type="SAM" id="Phobius"/>
    </source>
</evidence>
<keyword evidence="4 6" id="KW-0472">Membrane</keyword>
<name>A0A6A5X042_9PLEO</name>
<dbReference type="Proteomes" id="UP000799779">
    <property type="component" value="Unassembled WGS sequence"/>
</dbReference>
<proteinExistence type="inferred from homology"/>
<protein>
    <recommendedName>
        <fullName evidence="7">Rhodopsin domain-containing protein</fullName>
    </recommendedName>
</protein>
<dbReference type="EMBL" id="ML977559">
    <property type="protein sequence ID" value="KAF2006634.1"/>
    <property type="molecule type" value="Genomic_DNA"/>
</dbReference>
<evidence type="ECO:0000256" key="2">
    <source>
        <dbReference type="ARBA" id="ARBA00022692"/>
    </source>
</evidence>
<organism evidence="8 9">
    <name type="scientific">Amniculicola lignicola CBS 123094</name>
    <dbReference type="NCBI Taxonomy" id="1392246"/>
    <lineage>
        <taxon>Eukaryota</taxon>
        <taxon>Fungi</taxon>
        <taxon>Dikarya</taxon>
        <taxon>Ascomycota</taxon>
        <taxon>Pezizomycotina</taxon>
        <taxon>Dothideomycetes</taxon>
        <taxon>Pleosporomycetidae</taxon>
        <taxon>Pleosporales</taxon>
        <taxon>Amniculicolaceae</taxon>
        <taxon>Amniculicola</taxon>
    </lineage>
</organism>
<sequence length="126" mass="14430">EVIYGPCIFCIKTGILLQYVRLFSPTPQINRLVYYGTYTLIGMNFIFYTIKTGFTIWTCTPRAKVWNPTIQGGRCFDYHLIVICASFFNVFSDLATLLLPVRAVFRLQIELSRKITISVLFATGLL</sequence>
<dbReference type="PANTHER" id="PTHR33048:SF160">
    <property type="entry name" value="SAT4 FAMILY MEMBRANE PROTEIN"/>
    <property type="match status" value="1"/>
</dbReference>
<dbReference type="InterPro" id="IPR052337">
    <property type="entry name" value="SAT4-like"/>
</dbReference>
<dbReference type="PANTHER" id="PTHR33048">
    <property type="entry name" value="PTH11-LIKE INTEGRAL MEMBRANE PROTEIN (AFU_ORTHOLOGUE AFUA_5G11245)"/>
    <property type="match status" value="1"/>
</dbReference>
<feature type="transmembrane region" description="Helical" evidence="6">
    <location>
        <begin position="78"/>
        <end position="105"/>
    </location>
</feature>
<keyword evidence="3 6" id="KW-1133">Transmembrane helix</keyword>
<evidence type="ECO:0000313" key="9">
    <source>
        <dbReference type="Proteomes" id="UP000799779"/>
    </source>
</evidence>
<dbReference type="OrthoDB" id="3796323at2759"/>
<evidence type="ECO:0000256" key="4">
    <source>
        <dbReference type="ARBA" id="ARBA00023136"/>
    </source>
</evidence>
<comment type="subcellular location">
    <subcellularLocation>
        <location evidence="1">Membrane</location>
        <topology evidence="1">Multi-pass membrane protein</topology>
    </subcellularLocation>
</comment>
<reference evidence="8" key="1">
    <citation type="journal article" date="2020" name="Stud. Mycol.">
        <title>101 Dothideomycetes genomes: a test case for predicting lifestyles and emergence of pathogens.</title>
        <authorList>
            <person name="Haridas S."/>
            <person name="Albert R."/>
            <person name="Binder M."/>
            <person name="Bloem J."/>
            <person name="Labutti K."/>
            <person name="Salamov A."/>
            <person name="Andreopoulos B."/>
            <person name="Baker S."/>
            <person name="Barry K."/>
            <person name="Bills G."/>
            <person name="Bluhm B."/>
            <person name="Cannon C."/>
            <person name="Castanera R."/>
            <person name="Culley D."/>
            <person name="Daum C."/>
            <person name="Ezra D."/>
            <person name="Gonzalez J."/>
            <person name="Henrissat B."/>
            <person name="Kuo A."/>
            <person name="Liang C."/>
            <person name="Lipzen A."/>
            <person name="Lutzoni F."/>
            <person name="Magnuson J."/>
            <person name="Mondo S."/>
            <person name="Nolan M."/>
            <person name="Ohm R."/>
            <person name="Pangilinan J."/>
            <person name="Park H.-J."/>
            <person name="Ramirez L."/>
            <person name="Alfaro M."/>
            <person name="Sun H."/>
            <person name="Tritt A."/>
            <person name="Yoshinaga Y."/>
            <person name="Zwiers L.-H."/>
            <person name="Turgeon B."/>
            <person name="Goodwin S."/>
            <person name="Spatafora J."/>
            <person name="Crous P."/>
            <person name="Grigoriev I."/>
        </authorList>
    </citation>
    <scope>NUCLEOTIDE SEQUENCE</scope>
    <source>
        <strain evidence="8">CBS 123094</strain>
    </source>
</reference>
<keyword evidence="9" id="KW-1185">Reference proteome</keyword>
<evidence type="ECO:0000256" key="1">
    <source>
        <dbReference type="ARBA" id="ARBA00004141"/>
    </source>
</evidence>
<gene>
    <name evidence="8" type="ORF">P154DRAFT_422337</name>
</gene>
<feature type="non-terminal residue" evidence="8">
    <location>
        <position position="1"/>
    </location>
</feature>
<evidence type="ECO:0000259" key="7">
    <source>
        <dbReference type="Pfam" id="PF20684"/>
    </source>
</evidence>
<accession>A0A6A5X042</accession>
<feature type="transmembrane region" description="Helical" evidence="6">
    <location>
        <begin position="32"/>
        <end position="58"/>
    </location>
</feature>
<evidence type="ECO:0000256" key="5">
    <source>
        <dbReference type="ARBA" id="ARBA00038359"/>
    </source>
</evidence>